<dbReference type="AlphaFoldDB" id="A0A6J4UTY8"/>
<dbReference type="EMBL" id="CADCWO010000028">
    <property type="protein sequence ID" value="CAA9558278.1"/>
    <property type="molecule type" value="Genomic_DNA"/>
</dbReference>
<dbReference type="SUPFAM" id="SSF69635">
    <property type="entry name" value="Type III secretory system chaperone-like"/>
    <property type="match status" value="1"/>
</dbReference>
<dbReference type="Pfam" id="PF10722">
    <property type="entry name" value="YbjN"/>
    <property type="match status" value="1"/>
</dbReference>
<proteinExistence type="predicted"/>
<sequence length="151" mass="16749">MNTYNPVSDPDVTSENHVDAIETVIASLDQYDNALVNHSDQGYIWKFKYGSVDVFVQLTGLTDDDTFTVWSPVLQLPAQDEARLMRKLLEMNWSATFEACFGIFNNQVVALSTRSVADLAPGEISRTITVVATIADENDEVLQQEFPAVAT</sequence>
<organism evidence="1">
    <name type="scientific">uncultured Synechococcales cyanobacterium</name>
    <dbReference type="NCBI Taxonomy" id="1936017"/>
    <lineage>
        <taxon>Bacteria</taxon>
        <taxon>Bacillati</taxon>
        <taxon>Cyanobacteriota</taxon>
        <taxon>Cyanophyceae</taxon>
        <taxon>Synechococcales</taxon>
        <taxon>environmental samples</taxon>
    </lineage>
</organism>
<accession>A0A6J4UTY8</accession>
<protein>
    <recommendedName>
        <fullName evidence="2">YbjN domain-containing protein</fullName>
    </recommendedName>
</protein>
<gene>
    <name evidence="1" type="ORF">AVDCRST_MAG81-421</name>
</gene>
<dbReference type="InterPro" id="IPR019660">
    <property type="entry name" value="Put_sensory_transdc_reg_YbjN"/>
</dbReference>
<reference evidence="1" key="1">
    <citation type="submission" date="2020-02" db="EMBL/GenBank/DDBJ databases">
        <authorList>
            <person name="Meier V. D."/>
        </authorList>
    </citation>
    <scope>NUCLEOTIDE SEQUENCE</scope>
    <source>
        <strain evidence="1">AVDCRST_MAG81</strain>
    </source>
</reference>
<name>A0A6J4UTY8_9CYAN</name>
<dbReference type="CDD" id="cd17036">
    <property type="entry name" value="T3SC_YbjN-like_1"/>
    <property type="match status" value="1"/>
</dbReference>
<dbReference type="Gene3D" id="3.30.1460.10">
    <property type="match status" value="1"/>
</dbReference>
<evidence type="ECO:0000313" key="1">
    <source>
        <dbReference type="EMBL" id="CAA9558278.1"/>
    </source>
</evidence>
<evidence type="ECO:0008006" key="2">
    <source>
        <dbReference type="Google" id="ProtNLM"/>
    </source>
</evidence>